<dbReference type="InterPro" id="IPR052173">
    <property type="entry name" value="Beta-lactam_resp_regulator"/>
</dbReference>
<dbReference type="Pfam" id="PF05569">
    <property type="entry name" value="Peptidase_M56"/>
    <property type="match status" value="1"/>
</dbReference>
<sequence>MPIAESLFRWFVASTLTASLAAIVVIAVQHLLRRRISARLRYTLWLIVLVRLVLPVFPHSPVSLFNALPNIIDIKKAVSGLPFQQDKPAAESENSAQGISLQSYYTSNEAGRNNPKQVIMPQDPHERAVAMEAGTHPAIRILSIVWLAGTVAFLTYHLIYWLRMKRKQRSFSRVCDPAMVKVAEECRSLFSVKRSVSMYTHASVQSPYMSGVLRPSIYLPDTFSRETVDAAPLKHVIAHELAHYKRKDTAWNMLGSVVLAFHWMNPLVWLMMRRMKADRELACDACVLEVLGEEEAVPYGMTIIGFLKRYSSGRNQPHLLYFKGMNGEKEIMRRIRMIKSFKKGSYKFSLLAVLLVLLISAATLTNAPVTKAGTSAWIHAEDGGNELLFSDMTFREYDNLDKASRVAPFQFKVPAVLPEGYAMDNINYQLQPLTSSASSEISVWYTKAKAKEFYGSMELKVVRGAGLQEWYEQTVKEEEGLGDAKAGGKAIYKSPISIAGLDGLKMTIRMTAWKEHAERYTYLWQDQGVTYRMQANAADISNSDFEHMIASMRYPDEALNKLYENNEYTSKMFSYVYDTEDIRRAQKLIGYNAAFPRKLPGDFTASVANVSRKENFNFSENDADSMRKLLSVNYSPLLDVKSLDSHQAGIKSVQFMQMLNGDMYEDMKKSGTVSFSRIDGKRFIVKLQQVNINGREVLRTEKFKIDGELSNPGETDRVSYFWLDKNVCFQARFSGQGTEEQVIVQYLMEQDK</sequence>
<dbReference type="EMBL" id="JARLKZ010000015">
    <property type="protein sequence ID" value="MEC0242183.1"/>
    <property type="molecule type" value="Genomic_DNA"/>
</dbReference>
<organism evidence="3 4">
    <name type="scientific">Paenibacillus dokdonensis</name>
    <dbReference type="NCBI Taxonomy" id="2567944"/>
    <lineage>
        <taxon>Bacteria</taxon>
        <taxon>Bacillati</taxon>
        <taxon>Bacillota</taxon>
        <taxon>Bacilli</taxon>
        <taxon>Bacillales</taxon>
        <taxon>Paenibacillaceae</taxon>
        <taxon>Paenibacillus</taxon>
    </lineage>
</organism>
<evidence type="ECO:0000313" key="4">
    <source>
        <dbReference type="Proteomes" id="UP001344632"/>
    </source>
</evidence>
<dbReference type="CDD" id="cd07341">
    <property type="entry name" value="M56_BlaR1_MecR1_like"/>
    <property type="match status" value="1"/>
</dbReference>
<protein>
    <submittedName>
        <fullName evidence="3">M56 family metallopeptidase</fullName>
    </submittedName>
</protein>
<evidence type="ECO:0000313" key="3">
    <source>
        <dbReference type="EMBL" id="MEC0242183.1"/>
    </source>
</evidence>
<name>A0ABU6GSJ2_9BACL</name>
<feature type="domain" description="Peptidase M56" evidence="2">
    <location>
        <begin position="12"/>
        <end position="338"/>
    </location>
</feature>
<feature type="transmembrane region" description="Helical" evidence="1">
    <location>
        <begin position="344"/>
        <end position="364"/>
    </location>
</feature>
<feature type="transmembrane region" description="Helical" evidence="1">
    <location>
        <begin position="6"/>
        <end position="28"/>
    </location>
</feature>
<keyword evidence="1" id="KW-0812">Transmembrane</keyword>
<keyword evidence="1" id="KW-0472">Membrane</keyword>
<evidence type="ECO:0000259" key="2">
    <source>
        <dbReference type="Pfam" id="PF05569"/>
    </source>
</evidence>
<reference evidence="3 4" key="1">
    <citation type="submission" date="2023-03" db="EMBL/GenBank/DDBJ databases">
        <title>Bacillus Genome Sequencing.</title>
        <authorList>
            <person name="Dunlap C."/>
        </authorList>
    </citation>
    <scope>NUCLEOTIDE SEQUENCE [LARGE SCALE GENOMIC DNA]</scope>
    <source>
        <strain evidence="3 4">BD-525</strain>
    </source>
</reference>
<feature type="transmembrane region" description="Helical" evidence="1">
    <location>
        <begin position="141"/>
        <end position="162"/>
    </location>
</feature>
<dbReference type="Proteomes" id="UP001344632">
    <property type="component" value="Unassembled WGS sequence"/>
</dbReference>
<dbReference type="PANTHER" id="PTHR34978">
    <property type="entry name" value="POSSIBLE SENSOR-TRANSDUCER PROTEIN BLAR"/>
    <property type="match status" value="1"/>
</dbReference>
<keyword evidence="1" id="KW-1133">Transmembrane helix</keyword>
<proteinExistence type="predicted"/>
<keyword evidence="4" id="KW-1185">Reference proteome</keyword>
<gene>
    <name evidence="3" type="ORF">P4H66_20470</name>
</gene>
<dbReference type="PANTHER" id="PTHR34978:SF3">
    <property type="entry name" value="SLR0241 PROTEIN"/>
    <property type="match status" value="1"/>
</dbReference>
<evidence type="ECO:0000256" key="1">
    <source>
        <dbReference type="SAM" id="Phobius"/>
    </source>
</evidence>
<dbReference type="InterPro" id="IPR008756">
    <property type="entry name" value="Peptidase_M56"/>
</dbReference>
<accession>A0ABU6GSJ2</accession>
<dbReference type="RefSeq" id="WP_326089935.1">
    <property type="nucleotide sequence ID" value="NZ_JARLKZ010000015.1"/>
</dbReference>
<comment type="caution">
    <text evidence="3">The sequence shown here is derived from an EMBL/GenBank/DDBJ whole genome shotgun (WGS) entry which is preliminary data.</text>
</comment>